<reference evidence="1" key="1">
    <citation type="submission" date="2022-05" db="EMBL/GenBank/DDBJ databases">
        <authorList>
            <person name="Okamura Y."/>
        </authorList>
    </citation>
    <scope>NUCLEOTIDE SEQUENCE</scope>
</reference>
<dbReference type="AlphaFoldDB" id="A0A9P0X520"/>
<organism evidence="1 2">
    <name type="scientific">Pieris brassicae</name>
    <name type="common">White butterfly</name>
    <name type="synonym">Large white butterfly</name>
    <dbReference type="NCBI Taxonomy" id="7116"/>
    <lineage>
        <taxon>Eukaryota</taxon>
        <taxon>Metazoa</taxon>
        <taxon>Ecdysozoa</taxon>
        <taxon>Arthropoda</taxon>
        <taxon>Hexapoda</taxon>
        <taxon>Insecta</taxon>
        <taxon>Pterygota</taxon>
        <taxon>Neoptera</taxon>
        <taxon>Endopterygota</taxon>
        <taxon>Lepidoptera</taxon>
        <taxon>Glossata</taxon>
        <taxon>Ditrysia</taxon>
        <taxon>Papilionoidea</taxon>
        <taxon>Pieridae</taxon>
        <taxon>Pierinae</taxon>
        <taxon>Pieris</taxon>
    </lineage>
</organism>
<comment type="caution">
    <text evidence="1">The sequence shown here is derived from an EMBL/GenBank/DDBJ whole genome shotgun (WGS) entry which is preliminary data.</text>
</comment>
<dbReference type="EMBL" id="CALOZG010000003">
    <property type="protein sequence ID" value="CAH4006999.1"/>
    <property type="molecule type" value="Genomic_DNA"/>
</dbReference>
<accession>A0A9P0X520</accession>
<keyword evidence="2" id="KW-1185">Reference proteome</keyword>
<protein>
    <submittedName>
        <fullName evidence="1">Uncharacterized protein</fullName>
    </submittedName>
</protein>
<evidence type="ECO:0000313" key="1">
    <source>
        <dbReference type="EMBL" id="CAH4006999.1"/>
    </source>
</evidence>
<sequence length="106" mass="12360">MRAHECIHGDEFPIWPRLGPYKAHISGHSPAERATNINELASIKHVAVSQERKRIEKKKYLKKAYNCLCYWKAFNVKLCAHELFLTALYEVMTDYISLHNSGVWPF</sequence>
<evidence type="ECO:0000313" key="2">
    <source>
        <dbReference type="Proteomes" id="UP001152562"/>
    </source>
</evidence>
<name>A0A9P0X520_PIEBR</name>
<gene>
    <name evidence="1" type="ORF">PIBRA_LOCUS2993</name>
</gene>
<dbReference type="Proteomes" id="UP001152562">
    <property type="component" value="Unassembled WGS sequence"/>
</dbReference>
<proteinExistence type="predicted"/>